<feature type="compositionally biased region" description="Low complexity" evidence="1">
    <location>
        <begin position="21"/>
        <end position="33"/>
    </location>
</feature>
<evidence type="ECO:0000313" key="3">
    <source>
        <dbReference type="Proteomes" id="UP000015106"/>
    </source>
</evidence>
<name>A0A8R7UVA3_TRIUA</name>
<reference evidence="2" key="2">
    <citation type="submission" date="2018-03" db="EMBL/GenBank/DDBJ databases">
        <title>The Triticum urartu genome reveals the dynamic nature of wheat genome evolution.</title>
        <authorList>
            <person name="Ling H."/>
            <person name="Ma B."/>
            <person name="Shi X."/>
            <person name="Liu H."/>
            <person name="Dong L."/>
            <person name="Sun H."/>
            <person name="Cao Y."/>
            <person name="Gao Q."/>
            <person name="Zheng S."/>
            <person name="Li Y."/>
            <person name="Yu Y."/>
            <person name="Du H."/>
            <person name="Qi M."/>
            <person name="Li Y."/>
            <person name="Yu H."/>
            <person name="Cui Y."/>
            <person name="Wang N."/>
            <person name="Chen C."/>
            <person name="Wu H."/>
            <person name="Zhao Y."/>
            <person name="Zhang J."/>
            <person name="Li Y."/>
            <person name="Zhou W."/>
            <person name="Zhang B."/>
            <person name="Hu W."/>
            <person name="Eijk M."/>
            <person name="Tang J."/>
            <person name="Witsenboer H."/>
            <person name="Zhao S."/>
            <person name="Li Z."/>
            <person name="Zhang A."/>
            <person name="Wang D."/>
            <person name="Liang C."/>
        </authorList>
    </citation>
    <scope>NUCLEOTIDE SEQUENCE [LARGE SCALE GENOMIC DNA]</scope>
    <source>
        <strain evidence="2">cv. G1812</strain>
    </source>
</reference>
<dbReference type="Gramene" id="TuG1812G0600001917.01.T01">
    <property type="protein sequence ID" value="TuG1812G0600001917.01.T01.cds402922"/>
    <property type="gene ID" value="TuG1812G0600001917.01"/>
</dbReference>
<proteinExistence type="predicted"/>
<feature type="region of interest" description="Disordered" evidence="1">
    <location>
        <begin position="46"/>
        <end position="109"/>
    </location>
</feature>
<protein>
    <submittedName>
        <fullName evidence="2">Uncharacterized protein</fullName>
    </submittedName>
</protein>
<dbReference type="Proteomes" id="UP000015106">
    <property type="component" value="Chromosome 6"/>
</dbReference>
<evidence type="ECO:0000313" key="2">
    <source>
        <dbReference type="EnsemblPlants" id="TuG1812G0600001917.01.T01.cds402922"/>
    </source>
</evidence>
<dbReference type="EnsemblPlants" id="TuG1812G0600001917.01.T01">
    <property type="protein sequence ID" value="TuG1812G0600001917.01.T01.cds402922"/>
    <property type="gene ID" value="TuG1812G0600001917.01"/>
</dbReference>
<reference evidence="2" key="3">
    <citation type="submission" date="2022-06" db="UniProtKB">
        <authorList>
            <consortium name="EnsemblPlants"/>
        </authorList>
    </citation>
    <scope>IDENTIFICATION</scope>
</reference>
<reference evidence="3" key="1">
    <citation type="journal article" date="2013" name="Nature">
        <title>Draft genome of the wheat A-genome progenitor Triticum urartu.</title>
        <authorList>
            <person name="Ling H.Q."/>
            <person name="Zhao S."/>
            <person name="Liu D."/>
            <person name="Wang J."/>
            <person name="Sun H."/>
            <person name="Zhang C."/>
            <person name="Fan H."/>
            <person name="Li D."/>
            <person name="Dong L."/>
            <person name="Tao Y."/>
            <person name="Gao C."/>
            <person name="Wu H."/>
            <person name="Li Y."/>
            <person name="Cui Y."/>
            <person name="Guo X."/>
            <person name="Zheng S."/>
            <person name="Wang B."/>
            <person name="Yu K."/>
            <person name="Liang Q."/>
            <person name="Yang W."/>
            <person name="Lou X."/>
            <person name="Chen J."/>
            <person name="Feng M."/>
            <person name="Jian J."/>
            <person name="Zhang X."/>
            <person name="Luo G."/>
            <person name="Jiang Y."/>
            <person name="Liu J."/>
            <person name="Wang Z."/>
            <person name="Sha Y."/>
            <person name="Zhang B."/>
            <person name="Wu H."/>
            <person name="Tang D."/>
            <person name="Shen Q."/>
            <person name="Xue P."/>
            <person name="Zou S."/>
            <person name="Wang X."/>
            <person name="Liu X."/>
            <person name="Wang F."/>
            <person name="Yang Y."/>
            <person name="An X."/>
            <person name="Dong Z."/>
            <person name="Zhang K."/>
            <person name="Zhang X."/>
            <person name="Luo M.C."/>
            <person name="Dvorak J."/>
            <person name="Tong Y."/>
            <person name="Wang J."/>
            <person name="Yang H."/>
            <person name="Li Z."/>
            <person name="Wang D."/>
            <person name="Zhang A."/>
            <person name="Wang J."/>
        </authorList>
    </citation>
    <scope>NUCLEOTIDE SEQUENCE</scope>
    <source>
        <strain evidence="3">cv. G1812</strain>
    </source>
</reference>
<keyword evidence="3" id="KW-1185">Reference proteome</keyword>
<sequence length="109" mass="11346">MTSSVTRLLLPALGDEGQEDSSSSMASCAAPASAMRTRFLPSPLGHALRRARSAARVAPGDTVRSRTTAVTARKSSGRSRSSSTTSADSITESRSRTALSLVVFPPPPE</sequence>
<dbReference type="AlphaFoldDB" id="A0A8R7UVA3"/>
<organism evidence="2 3">
    <name type="scientific">Triticum urartu</name>
    <name type="common">Red wild einkorn</name>
    <name type="synonym">Crithodium urartu</name>
    <dbReference type="NCBI Taxonomy" id="4572"/>
    <lineage>
        <taxon>Eukaryota</taxon>
        <taxon>Viridiplantae</taxon>
        <taxon>Streptophyta</taxon>
        <taxon>Embryophyta</taxon>
        <taxon>Tracheophyta</taxon>
        <taxon>Spermatophyta</taxon>
        <taxon>Magnoliopsida</taxon>
        <taxon>Liliopsida</taxon>
        <taxon>Poales</taxon>
        <taxon>Poaceae</taxon>
        <taxon>BOP clade</taxon>
        <taxon>Pooideae</taxon>
        <taxon>Triticodae</taxon>
        <taxon>Triticeae</taxon>
        <taxon>Triticinae</taxon>
        <taxon>Triticum</taxon>
    </lineage>
</organism>
<feature type="compositionally biased region" description="Low complexity" evidence="1">
    <location>
        <begin position="65"/>
        <end position="92"/>
    </location>
</feature>
<accession>A0A8R7UVA3</accession>
<evidence type="ECO:0000256" key="1">
    <source>
        <dbReference type="SAM" id="MobiDB-lite"/>
    </source>
</evidence>
<feature type="region of interest" description="Disordered" evidence="1">
    <location>
        <begin position="1"/>
        <end position="33"/>
    </location>
</feature>